<proteinExistence type="predicted"/>
<organism evidence="2 3">
    <name type="scientific">Salinimicrobium flavum</name>
    <dbReference type="NCBI Taxonomy" id="1737065"/>
    <lineage>
        <taxon>Bacteria</taxon>
        <taxon>Pseudomonadati</taxon>
        <taxon>Bacteroidota</taxon>
        <taxon>Flavobacteriia</taxon>
        <taxon>Flavobacteriales</taxon>
        <taxon>Flavobacteriaceae</taxon>
        <taxon>Salinimicrobium</taxon>
    </lineage>
</organism>
<dbReference type="RefSeq" id="WP_380752675.1">
    <property type="nucleotide sequence ID" value="NZ_JBHULT010000010.1"/>
</dbReference>
<sequence>MTIRYSKKHLRKDLLMGSVYLICGVAGIIFDSGIFLKYGFTALGVFYYGFYFYKVKFQYLELEDQILTCNIPGNKKEIDLTKFTRIKKIADEITFLTLHEKLVIRTDLIAREDLPVLKDALASLELEPIKNPFKKEIIKTI</sequence>
<keyword evidence="1" id="KW-1133">Transmembrane helix</keyword>
<keyword evidence="1" id="KW-0812">Transmembrane</keyword>
<feature type="transmembrane region" description="Helical" evidence="1">
    <location>
        <begin position="36"/>
        <end position="53"/>
    </location>
</feature>
<evidence type="ECO:0000313" key="3">
    <source>
        <dbReference type="Proteomes" id="UP001597468"/>
    </source>
</evidence>
<protein>
    <recommendedName>
        <fullName evidence="4">PH domain-containing protein</fullName>
    </recommendedName>
</protein>
<keyword evidence="1" id="KW-0472">Membrane</keyword>
<evidence type="ECO:0000313" key="2">
    <source>
        <dbReference type="EMBL" id="MFD2518478.1"/>
    </source>
</evidence>
<accession>A0ABW5IZV6</accession>
<dbReference type="EMBL" id="JBHULT010000010">
    <property type="protein sequence ID" value="MFD2518478.1"/>
    <property type="molecule type" value="Genomic_DNA"/>
</dbReference>
<evidence type="ECO:0000256" key="1">
    <source>
        <dbReference type="SAM" id="Phobius"/>
    </source>
</evidence>
<dbReference type="Proteomes" id="UP001597468">
    <property type="component" value="Unassembled WGS sequence"/>
</dbReference>
<name>A0ABW5IZV6_9FLAO</name>
<feature type="transmembrane region" description="Helical" evidence="1">
    <location>
        <begin position="12"/>
        <end position="30"/>
    </location>
</feature>
<evidence type="ECO:0008006" key="4">
    <source>
        <dbReference type="Google" id="ProtNLM"/>
    </source>
</evidence>
<reference evidence="3" key="1">
    <citation type="journal article" date="2019" name="Int. J. Syst. Evol. Microbiol.">
        <title>The Global Catalogue of Microorganisms (GCM) 10K type strain sequencing project: providing services to taxonomists for standard genome sequencing and annotation.</title>
        <authorList>
            <consortium name="The Broad Institute Genomics Platform"/>
            <consortium name="The Broad Institute Genome Sequencing Center for Infectious Disease"/>
            <person name="Wu L."/>
            <person name="Ma J."/>
        </authorList>
    </citation>
    <scope>NUCLEOTIDE SEQUENCE [LARGE SCALE GENOMIC DNA]</scope>
    <source>
        <strain evidence="3">KCTC 42585</strain>
    </source>
</reference>
<keyword evidence="3" id="KW-1185">Reference proteome</keyword>
<gene>
    <name evidence="2" type="ORF">ACFSTG_11270</name>
</gene>
<comment type="caution">
    <text evidence="2">The sequence shown here is derived from an EMBL/GenBank/DDBJ whole genome shotgun (WGS) entry which is preliminary data.</text>
</comment>